<evidence type="ECO:0000259" key="8">
    <source>
        <dbReference type="PROSITE" id="PS50157"/>
    </source>
</evidence>
<proteinExistence type="predicted"/>
<evidence type="ECO:0000256" key="3">
    <source>
        <dbReference type="ARBA" id="ARBA00022771"/>
    </source>
</evidence>
<feature type="domain" description="C2H2-type" evidence="8">
    <location>
        <begin position="480"/>
        <end position="508"/>
    </location>
</feature>
<dbReference type="GO" id="GO:0008270">
    <property type="term" value="F:zinc ion binding"/>
    <property type="evidence" value="ECO:0007669"/>
    <property type="project" value="UniProtKB-UniRule"/>
</dbReference>
<dbReference type="SMART" id="SM00355">
    <property type="entry name" value="ZnF_C2H2"/>
    <property type="match status" value="6"/>
</dbReference>
<dbReference type="AlphaFoldDB" id="A0A0T6ATJ2"/>
<feature type="domain" description="C2H2-type" evidence="8">
    <location>
        <begin position="449"/>
        <end position="476"/>
    </location>
</feature>
<feature type="binding site" evidence="6">
    <location>
        <position position="142"/>
    </location>
    <ligand>
        <name>Zn(2+)</name>
        <dbReference type="ChEBI" id="CHEBI:29105"/>
    </ligand>
</feature>
<evidence type="ECO:0000259" key="9">
    <source>
        <dbReference type="PROSITE" id="PS51915"/>
    </source>
</evidence>
<comment type="caution">
    <text evidence="10">The sequence shown here is derived from an EMBL/GenBank/DDBJ whole genome shotgun (WGS) entry which is preliminary data.</text>
</comment>
<dbReference type="PROSITE" id="PS50157">
    <property type="entry name" value="ZINC_FINGER_C2H2_2"/>
    <property type="match status" value="5"/>
</dbReference>
<gene>
    <name evidence="10" type="ORF">AMK59_8620</name>
</gene>
<reference evidence="10 11" key="1">
    <citation type="submission" date="2015-09" db="EMBL/GenBank/DDBJ databases">
        <title>Draft genome of the scarab beetle Oryctes borbonicus.</title>
        <authorList>
            <person name="Meyer J.M."/>
            <person name="Markov G.V."/>
            <person name="Baskaran P."/>
            <person name="Herrmann M."/>
            <person name="Sommer R.J."/>
            <person name="Roedelsperger C."/>
        </authorList>
    </citation>
    <scope>NUCLEOTIDE SEQUENCE [LARGE SCALE GENOMIC DNA]</scope>
    <source>
        <strain evidence="10">OB123</strain>
        <tissue evidence="10">Whole animal</tissue>
    </source>
</reference>
<name>A0A0T6ATJ2_9SCAR</name>
<dbReference type="SMART" id="SM00868">
    <property type="entry name" value="zf-AD"/>
    <property type="match status" value="1"/>
</dbReference>
<evidence type="ECO:0000256" key="7">
    <source>
        <dbReference type="SAM" id="MobiDB-lite"/>
    </source>
</evidence>
<evidence type="ECO:0000256" key="6">
    <source>
        <dbReference type="PROSITE-ProRule" id="PRU01263"/>
    </source>
</evidence>
<sequence length="567" mass="65266">LFPDVGEGTEQGAEKLKLIDEVTTAYGSNIDLPRVNSTGVHNNITLEDPTPREQVTNQDLLRTLLDEVPDLPKQLVDTDDPIIDLCSDGPNDATTVDNTLQPLLYIEPTKDDTISKGIVQTPEKKDTFSLSPDNISKICRTCLKEREVLDIYEHKYDDVPFSEIIELCTPIKLEEDAALSKNICKMCIGELLQAYDFRLRCDKSEKTLKAFQTELAKSIARTESLQEDYVPPFLPFHDYEATLNEEEVQNTILARKRANRKRFYLVKGPADGKGIKLSEIDENNAKALMNDSTRSLMTVRVGNALCNLTKGVLKPGQQLTKAVKDNLKNALVRNLNKRKMLAYSQWITPAIRSVIAGRPSPNVRLLKPKKPRKRKRPLSDKPKDRKLIFPGVCEICNEPYNNIDEYRHHANVTKHYLNPYVCEKCGKVFGDKHRLKTHWEIHHETNEAHMCEICGKRFKTRSYLQFHLKGHTQTAANKEFKCKTCGDVYLRFQDLMLHNRKVHPTTEKKHCCEFCGEFFSRKDTLRHHRNRVHLKIQRQFCHICGKGYLYKSLLKKHMVVHSTLRFD</sequence>
<accession>A0A0T6ATJ2</accession>
<dbReference type="InterPro" id="IPR036236">
    <property type="entry name" value="Znf_C2H2_sf"/>
</dbReference>
<dbReference type="Proteomes" id="UP000051574">
    <property type="component" value="Unassembled WGS sequence"/>
</dbReference>
<feature type="non-terminal residue" evidence="10">
    <location>
        <position position="1"/>
    </location>
</feature>
<protein>
    <submittedName>
        <fullName evidence="10">Zinc-finger associated domain containing protein</fullName>
    </submittedName>
</protein>
<feature type="domain" description="C2H2-type" evidence="8">
    <location>
        <begin position="539"/>
        <end position="566"/>
    </location>
</feature>
<organism evidence="10 11">
    <name type="scientific">Oryctes borbonicus</name>
    <dbReference type="NCBI Taxonomy" id="1629725"/>
    <lineage>
        <taxon>Eukaryota</taxon>
        <taxon>Metazoa</taxon>
        <taxon>Ecdysozoa</taxon>
        <taxon>Arthropoda</taxon>
        <taxon>Hexapoda</taxon>
        <taxon>Insecta</taxon>
        <taxon>Pterygota</taxon>
        <taxon>Neoptera</taxon>
        <taxon>Endopterygota</taxon>
        <taxon>Coleoptera</taxon>
        <taxon>Polyphaga</taxon>
        <taxon>Scarabaeiformia</taxon>
        <taxon>Scarabaeidae</taxon>
        <taxon>Dynastinae</taxon>
        <taxon>Oryctes</taxon>
    </lineage>
</organism>
<dbReference type="OrthoDB" id="427030at2759"/>
<keyword evidence="11" id="KW-1185">Reference proteome</keyword>
<feature type="binding site" evidence="6">
    <location>
        <position position="139"/>
    </location>
    <ligand>
        <name>Zn(2+)</name>
        <dbReference type="ChEBI" id="CHEBI:29105"/>
    </ligand>
</feature>
<feature type="domain" description="C2H2-type" evidence="8">
    <location>
        <begin position="510"/>
        <end position="533"/>
    </location>
</feature>
<dbReference type="SUPFAM" id="SSF57716">
    <property type="entry name" value="Glucocorticoid receptor-like (DNA-binding domain)"/>
    <property type="match status" value="1"/>
</dbReference>
<keyword evidence="2" id="KW-0677">Repeat</keyword>
<keyword evidence="1 6" id="KW-0479">Metal-binding</keyword>
<dbReference type="InterPro" id="IPR013087">
    <property type="entry name" value="Znf_C2H2_type"/>
</dbReference>
<dbReference type="Gene3D" id="3.30.160.60">
    <property type="entry name" value="Classic Zinc Finger"/>
    <property type="match status" value="3"/>
</dbReference>
<feature type="non-terminal residue" evidence="10">
    <location>
        <position position="567"/>
    </location>
</feature>
<evidence type="ECO:0000313" key="11">
    <source>
        <dbReference type="Proteomes" id="UP000051574"/>
    </source>
</evidence>
<feature type="region of interest" description="Disordered" evidence="7">
    <location>
        <begin position="362"/>
        <end position="383"/>
    </location>
</feature>
<dbReference type="Pfam" id="PF13894">
    <property type="entry name" value="zf-C2H2_4"/>
    <property type="match status" value="1"/>
</dbReference>
<dbReference type="Pfam" id="PF00096">
    <property type="entry name" value="zf-C2H2"/>
    <property type="match status" value="1"/>
</dbReference>
<evidence type="ECO:0000256" key="5">
    <source>
        <dbReference type="PROSITE-ProRule" id="PRU00042"/>
    </source>
</evidence>
<feature type="domain" description="C2H2-type" evidence="8">
    <location>
        <begin position="420"/>
        <end position="447"/>
    </location>
</feature>
<evidence type="ECO:0000256" key="1">
    <source>
        <dbReference type="ARBA" id="ARBA00022723"/>
    </source>
</evidence>
<feature type="compositionally biased region" description="Basic residues" evidence="7">
    <location>
        <begin position="366"/>
        <end position="376"/>
    </location>
</feature>
<dbReference type="PANTHER" id="PTHR24379:SF121">
    <property type="entry name" value="C2H2-TYPE DOMAIN-CONTAINING PROTEIN"/>
    <property type="match status" value="1"/>
</dbReference>
<dbReference type="PROSITE" id="PS51915">
    <property type="entry name" value="ZAD"/>
    <property type="match status" value="1"/>
</dbReference>
<feature type="domain" description="ZAD" evidence="9">
    <location>
        <begin position="137"/>
        <end position="211"/>
    </location>
</feature>
<dbReference type="Pfam" id="PF07776">
    <property type="entry name" value="zf-AD"/>
    <property type="match status" value="1"/>
</dbReference>
<evidence type="ECO:0000256" key="2">
    <source>
        <dbReference type="ARBA" id="ARBA00022737"/>
    </source>
</evidence>
<dbReference type="EMBL" id="LJIG01022847">
    <property type="protein sequence ID" value="KRT78412.1"/>
    <property type="molecule type" value="Genomic_DNA"/>
</dbReference>
<dbReference type="PANTHER" id="PTHR24379">
    <property type="entry name" value="KRAB AND ZINC FINGER DOMAIN-CONTAINING"/>
    <property type="match status" value="1"/>
</dbReference>
<dbReference type="GO" id="GO:0005634">
    <property type="term" value="C:nucleus"/>
    <property type="evidence" value="ECO:0007669"/>
    <property type="project" value="InterPro"/>
</dbReference>
<dbReference type="PROSITE" id="PS00028">
    <property type="entry name" value="ZINC_FINGER_C2H2_1"/>
    <property type="match status" value="5"/>
</dbReference>
<keyword evidence="3 5" id="KW-0863">Zinc-finger</keyword>
<feature type="binding site" evidence="6">
    <location>
        <position position="187"/>
    </location>
    <ligand>
        <name>Zn(2+)</name>
        <dbReference type="ChEBI" id="CHEBI:29105"/>
    </ligand>
</feature>
<keyword evidence="4 6" id="KW-0862">Zinc</keyword>
<dbReference type="SUPFAM" id="SSF57667">
    <property type="entry name" value="beta-beta-alpha zinc fingers"/>
    <property type="match status" value="3"/>
</dbReference>
<feature type="binding site" evidence="6">
    <location>
        <position position="184"/>
    </location>
    <ligand>
        <name>Zn(2+)</name>
        <dbReference type="ChEBI" id="CHEBI:29105"/>
    </ligand>
</feature>
<dbReference type="Gene3D" id="3.40.1800.20">
    <property type="match status" value="1"/>
</dbReference>
<dbReference type="InterPro" id="IPR012934">
    <property type="entry name" value="Znf_AD"/>
</dbReference>
<evidence type="ECO:0000313" key="10">
    <source>
        <dbReference type="EMBL" id="KRT78412.1"/>
    </source>
</evidence>
<evidence type="ECO:0000256" key="4">
    <source>
        <dbReference type="ARBA" id="ARBA00022833"/>
    </source>
</evidence>